<dbReference type="PROSITE" id="PS51986">
    <property type="entry name" value="GS_BETA_GRASP"/>
    <property type="match status" value="1"/>
</dbReference>
<name>A0A317EGS4_9PROT</name>
<dbReference type="SMART" id="SM01230">
    <property type="entry name" value="Gln-synt_C"/>
    <property type="match status" value="1"/>
</dbReference>
<comment type="function">
    <text evidence="2">Catalyzes the ATP-dependent biosynthesis of glutamine from glutamate and ammonia.</text>
</comment>
<feature type="domain" description="GS catalytic" evidence="11">
    <location>
        <begin position="124"/>
        <end position="460"/>
    </location>
</feature>
<dbReference type="GO" id="GO:0006598">
    <property type="term" value="P:polyamine catabolic process"/>
    <property type="evidence" value="ECO:0007669"/>
    <property type="project" value="TreeGrafter"/>
</dbReference>
<keyword evidence="5" id="KW-0067">ATP-binding</keyword>
<keyword evidence="4" id="KW-0547">Nucleotide-binding</keyword>
<dbReference type="PANTHER" id="PTHR43785">
    <property type="entry name" value="GAMMA-GLUTAMYLPUTRESCINE SYNTHETASE"/>
    <property type="match status" value="1"/>
</dbReference>
<organism evidence="12 13">
    <name type="scientific">Zavarzinia aquatilis</name>
    <dbReference type="NCBI Taxonomy" id="2211142"/>
    <lineage>
        <taxon>Bacteria</taxon>
        <taxon>Pseudomonadati</taxon>
        <taxon>Pseudomonadota</taxon>
        <taxon>Alphaproteobacteria</taxon>
        <taxon>Rhodospirillales</taxon>
        <taxon>Zavarziniaceae</taxon>
        <taxon>Zavarzinia</taxon>
    </lineage>
</organism>
<keyword evidence="13" id="KW-1185">Reference proteome</keyword>
<evidence type="ECO:0000259" key="10">
    <source>
        <dbReference type="PROSITE" id="PS51986"/>
    </source>
</evidence>
<dbReference type="PROSITE" id="PS00181">
    <property type="entry name" value="GLNA_ATP"/>
    <property type="match status" value="1"/>
</dbReference>
<evidence type="ECO:0000256" key="1">
    <source>
        <dbReference type="ARBA" id="ARBA00001946"/>
    </source>
</evidence>
<dbReference type="PANTHER" id="PTHR43785:SF12">
    <property type="entry name" value="TYPE-1 GLUTAMINE SYNTHETASE 2"/>
    <property type="match status" value="1"/>
</dbReference>
<dbReference type="SUPFAM" id="SSF54368">
    <property type="entry name" value="Glutamine synthetase, N-terminal domain"/>
    <property type="match status" value="1"/>
</dbReference>
<dbReference type="RefSeq" id="WP_109901572.1">
    <property type="nucleotide sequence ID" value="NZ_QGLE01000001.1"/>
</dbReference>
<dbReference type="GO" id="GO:0004356">
    <property type="term" value="F:glutamine synthetase activity"/>
    <property type="evidence" value="ECO:0007669"/>
    <property type="project" value="InterPro"/>
</dbReference>
<evidence type="ECO:0000256" key="3">
    <source>
        <dbReference type="ARBA" id="ARBA00022598"/>
    </source>
</evidence>
<protein>
    <submittedName>
        <fullName evidence="12">Glutamine synthetase</fullName>
    </submittedName>
</protein>
<dbReference type="Gene3D" id="3.30.590.10">
    <property type="entry name" value="Glutamine synthetase/guanido kinase, catalytic domain"/>
    <property type="match status" value="1"/>
</dbReference>
<dbReference type="InterPro" id="IPR008146">
    <property type="entry name" value="Gln_synth_cat_dom"/>
</dbReference>
<dbReference type="Proteomes" id="UP000245461">
    <property type="component" value="Unassembled WGS sequence"/>
</dbReference>
<proteinExistence type="inferred from homology"/>
<comment type="caution">
    <text evidence="12">The sequence shown here is derived from an EMBL/GenBank/DDBJ whole genome shotgun (WGS) entry which is preliminary data.</text>
</comment>
<accession>A0A317EGS4</accession>
<evidence type="ECO:0000256" key="7">
    <source>
        <dbReference type="ARBA" id="ARBA00023231"/>
    </source>
</evidence>
<dbReference type="PROSITE" id="PS51987">
    <property type="entry name" value="GS_CATALYTIC"/>
    <property type="match status" value="1"/>
</dbReference>
<comment type="similarity">
    <text evidence="8 9">Belongs to the glutamine synthetase family.</text>
</comment>
<keyword evidence="6" id="KW-0460">Magnesium</keyword>
<dbReference type="GO" id="GO:0006542">
    <property type="term" value="P:glutamine biosynthetic process"/>
    <property type="evidence" value="ECO:0007669"/>
    <property type="project" value="InterPro"/>
</dbReference>
<dbReference type="Gene3D" id="3.10.20.70">
    <property type="entry name" value="Glutamine synthetase, N-terminal domain"/>
    <property type="match status" value="1"/>
</dbReference>
<dbReference type="InterPro" id="IPR027303">
    <property type="entry name" value="Gln_synth_gly_rich_site"/>
</dbReference>
<dbReference type="SUPFAM" id="SSF55931">
    <property type="entry name" value="Glutamine synthetase/guanido kinase"/>
    <property type="match status" value="1"/>
</dbReference>
<dbReference type="InterPro" id="IPR014746">
    <property type="entry name" value="Gln_synth/guanido_kin_cat_dom"/>
</dbReference>
<feature type="domain" description="GS beta-grasp" evidence="10">
    <location>
        <begin position="22"/>
        <end position="117"/>
    </location>
</feature>
<gene>
    <name evidence="12" type="ORF">DKG74_00625</name>
</gene>
<dbReference type="OrthoDB" id="9807095at2"/>
<dbReference type="InterPro" id="IPR036651">
    <property type="entry name" value="Gln_synt_N_sf"/>
</dbReference>
<evidence type="ECO:0000256" key="6">
    <source>
        <dbReference type="ARBA" id="ARBA00022842"/>
    </source>
</evidence>
<reference evidence="12 13" key="1">
    <citation type="submission" date="2018-05" db="EMBL/GenBank/DDBJ databases">
        <title>Zavarzinia sp. HR-AS.</title>
        <authorList>
            <person name="Lee Y."/>
            <person name="Jeon C.O."/>
        </authorList>
    </citation>
    <scope>NUCLEOTIDE SEQUENCE [LARGE SCALE GENOMIC DNA]</scope>
    <source>
        <strain evidence="12 13">HR-AS</strain>
    </source>
</reference>
<dbReference type="AlphaFoldDB" id="A0A317EGS4"/>
<evidence type="ECO:0000256" key="4">
    <source>
        <dbReference type="ARBA" id="ARBA00022741"/>
    </source>
</evidence>
<keyword evidence="7" id="KW-0535">Nitrogen fixation</keyword>
<comment type="cofactor">
    <cofactor evidence="1">
        <name>Mg(2+)</name>
        <dbReference type="ChEBI" id="CHEBI:18420"/>
    </cofactor>
</comment>
<evidence type="ECO:0000259" key="11">
    <source>
        <dbReference type="PROSITE" id="PS51987"/>
    </source>
</evidence>
<dbReference type="Pfam" id="PF00120">
    <property type="entry name" value="Gln-synt_C"/>
    <property type="match status" value="1"/>
</dbReference>
<evidence type="ECO:0000256" key="8">
    <source>
        <dbReference type="PROSITE-ProRule" id="PRU01330"/>
    </source>
</evidence>
<evidence type="ECO:0000313" key="12">
    <source>
        <dbReference type="EMBL" id="PWR25514.1"/>
    </source>
</evidence>
<evidence type="ECO:0000256" key="9">
    <source>
        <dbReference type="RuleBase" id="RU000384"/>
    </source>
</evidence>
<dbReference type="InterPro" id="IPR008147">
    <property type="entry name" value="Gln_synt_N"/>
</dbReference>
<sequence>MSFTHPAATDGAEAAAFFAANPDIEAVQLVLTDTSGVARGKTVRRHELASVYTNGRPLPCSILGLDVTGADVDETGLVWEEGDADRLAFPVPGTLRRAPWLPVPTAQVILSVWHLDGRPEEADPRHALARVVKRYEALGLTPVVAAELEFYVVDPEIGPDGMVRLAKSPLTGQRLVTTQVYELNALEEFGAFLTELQAAADAQALPAETAISEFAPGQFEITLRHQPDAMKAIDEAIFFKRTIRGVAQKHNLIATFMAKPFTGRTGSGLHLHFSMNDESGRNAYASEDERGPAIMQSAVAGLIETMHEATAIFAPGANSYRRFRLGSYAPIAPCWGVNNRSVSVRVPIGPANSRHIEHRVCGADANPYLALAAVLAGAHHGMVNKLTPPAIIARDGYAETAERLPTQWADSIAIFETSALMRDYLGARYTEVFTAIKKAELDRFYAQVSALDYVWYLRNA</sequence>
<evidence type="ECO:0000313" key="13">
    <source>
        <dbReference type="Proteomes" id="UP000245461"/>
    </source>
</evidence>
<evidence type="ECO:0000256" key="5">
    <source>
        <dbReference type="ARBA" id="ARBA00022840"/>
    </source>
</evidence>
<keyword evidence="3" id="KW-0436">Ligase</keyword>
<dbReference type="GO" id="GO:0005524">
    <property type="term" value="F:ATP binding"/>
    <property type="evidence" value="ECO:0007669"/>
    <property type="project" value="UniProtKB-KW"/>
</dbReference>
<dbReference type="EMBL" id="QGLE01000001">
    <property type="protein sequence ID" value="PWR25514.1"/>
    <property type="molecule type" value="Genomic_DNA"/>
</dbReference>
<evidence type="ECO:0000256" key="2">
    <source>
        <dbReference type="ARBA" id="ARBA00003117"/>
    </source>
</evidence>